<sequence length="290" mass="32468">MTDATPTLMRRRLGAELRTMRIRAGLSLAQAVKLLGISGSPSLSKIENGKLRANLDKFLSVYGIEDEARIAELRKLEKLAEANRRKGLFTQYGDVIHDSLADLIELEDLASQADAYAALTVPDLLQTRDYACAVIESSCAWYTARQERTFAELRMKRQQVLVQRRSGDASVPPLMMRCVLDEACLRRRVGAAGVLREQLKRVLDASEMPNVEVRVIPFAAGAHTSVSGAYTVFHFDEGQPVVAIEPLTTSFYLEEDTHTVRYDTAFNYLREQALDIATSRDFINRLLKEA</sequence>
<dbReference type="SMART" id="SM00530">
    <property type="entry name" value="HTH_XRE"/>
    <property type="match status" value="1"/>
</dbReference>
<dbReference type="RefSeq" id="WP_004954553.1">
    <property type="nucleotide sequence ID" value="NZ_VOKX01000001.1"/>
</dbReference>
<name>A0A5N5WGA9_STRMB</name>
<feature type="domain" description="HTH cro/C1-type" evidence="1">
    <location>
        <begin position="17"/>
        <end position="70"/>
    </location>
</feature>
<dbReference type="GO" id="GO:0003677">
    <property type="term" value="F:DNA binding"/>
    <property type="evidence" value="ECO:0007669"/>
    <property type="project" value="InterPro"/>
</dbReference>
<gene>
    <name evidence="2" type="ORF">FRZ00_00030</name>
</gene>
<evidence type="ECO:0000313" key="3">
    <source>
        <dbReference type="Proteomes" id="UP000327000"/>
    </source>
</evidence>
<dbReference type="AlphaFoldDB" id="A0A5N5WGA9"/>
<reference evidence="2 3" key="1">
    <citation type="journal article" date="2019" name="Microb. Cell Fact.">
        <title>Exploring novel herbicidin analogues by transcriptional regulator overexpression and MS/MS molecular networking.</title>
        <authorList>
            <person name="Shi Y."/>
            <person name="Gu R."/>
            <person name="Li Y."/>
            <person name="Wang X."/>
            <person name="Ren W."/>
            <person name="Li X."/>
            <person name="Wang L."/>
            <person name="Xie Y."/>
            <person name="Hong B."/>
        </authorList>
    </citation>
    <scope>NUCLEOTIDE SEQUENCE [LARGE SCALE GENOMIC DNA]</scope>
    <source>
        <strain evidence="2 3">US-43</strain>
    </source>
</reference>
<organism evidence="2 3">
    <name type="scientific">Streptomyces mobaraensis</name>
    <name type="common">Streptoverticillium mobaraense</name>
    <dbReference type="NCBI Taxonomy" id="35621"/>
    <lineage>
        <taxon>Bacteria</taxon>
        <taxon>Bacillati</taxon>
        <taxon>Actinomycetota</taxon>
        <taxon>Actinomycetes</taxon>
        <taxon>Kitasatosporales</taxon>
        <taxon>Streptomycetaceae</taxon>
        <taxon>Streptomyces</taxon>
    </lineage>
</organism>
<dbReference type="SUPFAM" id="SSF47413">
    <property type="entry name" value="lambda repressor-like DNA-binding domains"/>
    <property type="match status" value="1"/>
</dbReference>
<dbReference type="Pfam" id="PF13560">
    <property type="entry name" value="HTH_31"/>
    <property type="match status" value="1"/>
</dbReference>
<accession>A0A5N5WGA9</accession>
<dbReference type="InterPro" id="IPR001387">
    <property type="entry name" value="Cro/C1-type_HTH"/>
</dbReference>
<dbReference type="EMBL" id="VOKX01000001">
    <property type="protein sequence ID" value="KAB7852644.1"/>
    <property type="molecule type" value="Genomic_DNA"/>
</dbReference>
<dbReference type="Proteomes" id="UP000327000">
    <property type="component" value="Unassembled WGS sequence"/>
</dbReference>
<dbReference type="InterPro" id="IPR043917">
    <property type="entry name" value="DUF5753"/>
</dbReference>
<comment type="caution">
    <text evidence="2">The sequence shown here is derived from an EMBL/GenBank/DDBJ whole genome shotgun (WGS) entry which is preliminary data.</text>
</comment>
<dbReference type="Pfam" id="PF19054">
    <property type="entry name" value="DUF5753"/>
    <property type="match status" value="1"/>
</dbReference>
<proteinExistence type="predicted"/>
<evidence type="ECO:0000313" key="2">
    <source>
        <dbReference type="EMBL" id="KAB7852644.1"/>
    </source>
</evidence>
<protein>
    <submittedName>
        <fullName evidence="2">Helix-turn-helix domain-containing protein</fullName>
    </submittedName>
</protein>
<dbReference type="InterPro" id="IPR010982">
    <property type="entry name" value="Lambda_DNA-bd_dom_sf"/>
</dbReference>
<evidence type="ECO:0000259" key="1">
    <source>
        <dbReference type="PROSITE" id="PS50943"/>
    </source>
</evidence>
<dbReference type="OrthoDB" id="4054122at2"/>
<dbReference type="Gene3D" id="1.10.260.40">
    <property type="entry name" value="lambda repressor-like DNA-binding domains"/>
    <property type="match status" value="1"/>
</dbReference>
<dbReference type="CDD" id="cd00093">
    <property type="entry name" value="HTH_XRE"/>
    <property type="match status" value="1"/>
</dbReference>
<keyword evidence="3" id="KW-1185">Reference proteome</keyword>
<dbReference type="PROSITE" id="PS50943">
    <property type="entry name" value="HTH_CROC1"/>
    <property type="match status" value="1"/>
</dbReference>